<sequence length="187" mass="21807">MSVLAPSCQTFCKFVDQKKQYPQKVSNGWCLVLLKTSGFGLKDIKNSRDCRKLKRGDIKAHSSWLDFSRPTSVEMEQIKDCDQLDQILQQAKEHCQPIVIDWMANWCRKCIYLKPKLEKMAAEFDTKLKFYYVDVNNVPQALVKRGNISKMPTIQLWLDGEMKDQVIGGHKAWLVMEEVRDMIQKFI</sequence>
<dbReference type="AlphaFoldDB" id="A0A9R0IZX9"/>
<keyword evidence="2" id="KW-1015">Disulfide bond</keyword>
<organism evidence="5 6">
    <name type="scientific">Spinacia oleracea</name>
    <name type="common">Spinach</name>
    <dbReference type="NCBI Taxonomy" id="3562"/>
    <lineage>
        <taxon>Eukaryota</taxon>
        <taxon>Viridiplantae</taxon>
        <taxon>Streptophyta</taxon>
        <taxon>Embryophyta</taxon>
        <taxon>Tracheophyta</taxon>
        <taxon>Spermatophyta</taxon>
        <taxon>Magnoliopsida</taxon>
        <taxon>eudicotyledons</taxon>
        <taxon>Gunneridae</taxon>
        <taxon>Pentapetalae</taxon>
        <taxon>Caryophyllales</taxon>
        <taxon>Chenopodiaceae</taxon>
        <taxon>Chenopodioideae</taxon>
        <taxon>Anserineae</taxon>
        <taxon>Spinacia</taxon>
    </lineage>
</organism>
<name>A0A9R0IZX9_SPIOL</name>
<dbReference type="FunFam" id="3.40.30.10:FF:000245">
    <property type="entry name" value="Thioredoxin"/>
    <property type="match status" value="1"/>
</dbReference>
<dbReference type="PANTHER" id="PTHR47192:SF3">
    <property type="entry name" value="THIOREDOXIN-LIKE 3-1, CHLOROPLASTIC"/>
    <property type="match status" value="1"/>
</dbReference>
<dbReference type="Gene3D" id="3.40.30.10">
    <property type="entry name" value="Glutaredoxin"/>
    <property type="match status" value="1"/>
</dbReference>
<dbReference type="PROSITE" id="PS51352">
    <property type="entry name" value="THIOREDOXIN_2"/>
    <property type="match status" value="1"/>
</dbReference>
<dbReference type="InterPro" id="IPR036249">
    <property type="entry name" value="Thioredoxin-like_sf"/>
</dbReference>
<dbReference type="GeneID" id="110796593"/>
<dbReference type="PANTHER" id="PTHR47192">
    <property type="entry name" value="THIOREDOXIN-LIKE 3-2, CHLOROPLASTIC"/>
    <property type="match status" value="1"/>
</dbReference>
<evidence type="ECO:0000313" key="6">
    <source>
        <dbReference type="RefSeq" id="XP_021857344.1"/>
    </source>
</evidence>
<keyword evidence="1" id="KW-0249">Electron transport</keyword>
<protein>
    <submittedName>
        <fullName evidence="6">Thioredoxin-like 3-1, chloroplastic</fullName>
    </submittedName>
</protein>
<keyword evidence="5" id="KW-1185">Reference proteome</keyword>
<reference evidence="5" key="1">
    <citation type="journal article" date="2021" name="Nat. Commun.">
        <title>Genomic analyses provide insights into spinach domestication and the genetic basis of agronomic traits.</title>
        <authorList>
            <person name="Cai X."/>
            <person name="Sun X."/>
            <person name="Xu C."/>
            <person name="Sun H."/>
            <person name="Wang X."/>
            <person name="Ge C."/>
            <person name="Zhang Z."/>
            <person name="Wang Q."/>
            <person name="Fei Z."/>
            <person name="Jiao C."/>
            <person name="Wang Q."/>
        </authorList>
    </citation>
    <scope>NUCLEOTIDE SEQUENCE [LARGE SCALE GENOMIC DNA]</scope>
    <source>
        <strain evidence="5">cv. Varoflay</strain>
    </source>
</reference>
<keyword evidence="1" id="KW-0813">Transport</keyword>
<dbReference type="RefSeq" id="XP_021857344.1">
    <property type="nucleotide sequence ID" value="XM_022001652.2"/>
</dbReference>
<evidence type="ECO:0000256" key="1">
    <source>
        <dbReference type="ARBA" id="ARBA00022982"/>
    </source>
</evidence>
<evidence type="ECO:0000256" key="2">
    <source>
        <dbReference type="ARBA" id="ARBA00023157"/>
    </source>
</evidence>
<dbReference type="OrthoDB" id="2121326at2759"/>
<dbReference type="Pfam" id="PF00085">
    <property type="entry name" value="Thioredoxin"/>
    <property type="match status" value="1"/>
</dbReference>
<evidence type="ECO:0000313" key="5">
    <source>
        <dbReference type="Proteomes" id="UP000813463"/>
    </source>
</evidence>
<accession>A0A9R0IZX9</accession>
<dbReference type="GO" id="GO:0045454">
    <property type="term" value="P:cell redox homeostasis"/>
    <property type="evidence" value="ECO:0000318"/>
    <property type="project" value="GO_Central"/>
</dbReference>
<feature type="domain" description="Thioredoxin" evidence="4">
    <location>
        <begin position="58"/>
        <end position="187"/>
    </location>
</feature>
<dbReference type="InterPro" id="IPR044253">
    <property type="entry name" value="WCRKC1/2"/>
</dbReference>
<keyword evidence="3" id="KW-0676">Redox-active center</keyword>
<evidence type="ECO:0000259" key="4">
    <source>
        <dbReference type="PROSITE" id="PS51352"/>
    </source>
</evidence>
<dbReference type="SUPFAM" id="SSF52833">
    <property type="entry name" value="Thioredoxin-like"/>
    <property type="match status" value="1"/>
</dbReference>
<gene>
    <name evidence="6" type="primary">LOC110796593</name>
</gene>
<proteinExistence type="predicted"/>
<dbReference type="KEGG" id="soe:110796593"/>
<dbReference type="GO" id="GO:0009570">
    <property type="term" value="C:chloroplast stroma"/>
    <property type="evidence" value="ECO:0000318"/>
    <property type="project" value="GO_Central"/>
</dbReference>
<dbReference type="CDD" id="cd02947">
    <property type="entry name" value="TRX_family"/>
    <property type="match status" value="1"/>
</dbReference>
<evidence type="ECO:0000256" key="3">
    <source>
        <dbReference type="ARBA" id="ARBA00023284"/>
    </source>
</evidence>
<dbReference type="InterPro" id="IPR013766">
    <property type="entry name" value="Thioredoxin_domain"/>
</dbReference>
<dbReference type="Proteomes" id="UP000813463">
    <property type="component" value="Chromosome 3"/>
</dbReference>
<reference evidence="6" key="2">
    <citation type="submission" date="2025-08" db="UniProtKB">
        <authorList>
            <consortium name="RefSeq"/>
        </authorList>
    </citation>
    <scope>IDENTIFICATION</scope>
    <source>
        <tissue evidence="6">Leaf</tissue>
    </source>
</reference>